<protein>
    <submittedName>
        <fullName evidence="11">Amino acid/amide ABC transporter membrane protein 1, HAAT family</fullName>
    </submittedName>
</protein>
<evidence type="ECO:0000256" key="7">
    <source>
        <dbReference type="ARBA" id="ARBA00023136"/>
    </source>
</evidence>
<dbReference type="GO" id="GO:0006865">
    <property type="term" value="P:amino acid transport"/>
    <property type="evidence" value="ECO:0007669"/>
    <property type="project" value="UniProtKB-KW"/>
</dbReference>
<feature type="chain" id="PRO_5011670810" evidence="10">
    <location>
        <begin position="28"/>
        <end position="539"/>
    </location>
</feature>
<keyword evidence="4 9" id="KW-0812">Transmembrane</keyword>
<feature type="transmembrane region" description="Helical" evidence="9">
    <location>
        <begin position="344"/>
        <end position="362"/>
    </location>
</feature>
<keyword evidence="6 9" id="KW-1133">Transmembrane helix</keyword>
<evidence type="ECO:0000313" key="12">
    <source>
        <dbReference type="Proteomes" id="UP000198599"/>
    </source>
</evidence>
<dbReference type="OrthoDB" id="9807115at2"/>
<evidence type="ECO:0000256" key="1">
    <source>
        <dbReference type="ARBA" id="ARBA00004651"/>
    </source>
</evidence>
<keyword evidence="10" id="KW-0732">Signal</keyword>
<dbReference type="STRING" id="1005928.SAMN04487859_14016"/>
<proteinExistence type="inferred from homology"/>
<dbReference type="CDD" id="cd06582">
    <property type="entry name" value="TM_PBP1_LivH_like"/>
    <property type="match status" value="1"/>
</dbReference>
<keyword evidence="7 9" id="KW-0472">Membrane</keyword>
<comment type="similarity">
    <text evidence="8">Belongs to the binding-protein-dependent transport system permease family. LivHM subfamily.</text>
</comment>
<dbReference type="EMBL" id="FOVP01000040">
    <property type="protein sequence ID" value="SFO39890.1"/>
    <property type="molecule type" value="Genomic_DNA"/>
</dbReference>
<reference evidence="12" key="1">
    <citation type="submission" date="2016-10" db="EMBL/GenBank/DDBJ databases">
        <authorList>
            <person name="Varghese N."/>
            <person name="Submissions S."/>
        </authorList>
    </citation>
    <scope>NUCLEOTIDE SEQUENCE [LARGE SCALE GENOMIC DNA]</scope>
    <source>
        <strain evidence="12">DSM 28463</strain>
    </source>
</reference>
<feature type="transmembrane region" description="Helical" evidence="9">
    <location>
        <begin position="475"/>
        <end position="495"/>
    </location>
</feature>
<dbReference type="GO" id="GO:0022857">
    <property type="term" value="F:transmembrane transporter activity"/>
    <property type="evidence" value="ECO:0007669"/>
    <property type="project" value="InterPro"/>
</dbReference>
<dbReference type="InterPro" id="IPR017779">
    <property type="entry name" value="ABC_UrtB_bac"/>
</dbReference>
<dbReference type="Pfam" id="PF02653">
    <property type="entry name" value="BPD_transp_2"/>
    <property type="match status" value="1"/>
</dbReference>
<evidence type="ECO:0000256" key="4">
    <source>
        <dbReference type="ARBA" id="ARBA00022692"/>
    </source>
</evidence>
<dbReference type="InterPro" id="IPR052157">
    <property type="entry name" value="BCAA_transport_permease"/>
</dbReference>
<feature type="transmembrane region" description="Helical" evidence="9">
    <location>
        <begin position="507"/>
        <end position="527"/>
    </location>
</feature>
<evidence type="ECO:0000256" key="6">
    <source>
        <dbReference type="ARBA" id="ARBA00022989"/>
    </source>
</evidence>
<feature type="signal peptide" evidence="10">
    <location>
        <begin position="1"/>
        <end position="27"/>
    </location>
</feature>
<dbReference type="PANTHER" id="PTHR11795:SF447">
    <property type="entry name" value="ABC TRANSPORTER PERMEASE PROTEIN"/>
    <property type="match status" value="1"/>
</dbReference>
<sequence length="539" mass="56686">MLPIRQFFARFFIPLVLVIAASLPANSQDRTAILAEICSGDFAAQQSALGQLASAGVEHGEAGANWARAIVDAFEGRDLRCGDGIAVIDGNAGPIMAETLEPTIGVDPEGLDAPSVNLRLRAVASSANAVLRLYTEAEAAERLSAASYIDRRREAATATNIGAALELETDPDVRAVLTTLRASLLLSDADPTNRIGAIEAIAEDATLRNRTTIAEAIKSETDAAVIASGETALASIDRTLAIGQVLATLYAGASYASVLFLAALGLAIIFGLMGVINLAQGELIMVGAYAAWFTQEAIRYALPGLLDYYLIIAIPVSFLAAALVGLIMEVLVIRRLYDRPLMTLLATWAISILLINTVRVTIGSQNLEFHQPGYVAGGFPIIGDFIMTSNRLFAIAIAVLAFIAVVVLLRKSLFGMNVRAVTQNRSMAGAVGIDTRRTDMMAFALGSGLAGLAGLALSPLYNVNPGMGTGFIVDSFMVVVLGGVGSLIGAIIAALGIGQINVIIEPIYGAVAAKVFVLLMVIVFIQWRPEGLFAPKGRR</sequence>
<evidence type="ECO:0000256" key="3">
    <source>
        <dbReference type="ARBA" id="ARBA00022475"/>
    </source>
</evidence>
<evidence type="ECO:0000256" key="10">
    <source>
        <dbReference type="SAM" id="SignalP"/>
    </source>
</evidence>
<keyword evidence="5" id="KW-0029">Amino-acid transport</keyword>
<dbReference type="RefSeq" id="WP_092842347.1">
    <property type="nucleotide sequence ID" value="NZ_FOVP01000040.1"/>
</dbReference>
<dbReference type="PANTHER" id="PTHR11795">
    <property type="entry name" value="BRANCHED-CHAIN AMINO ACID TRANSPORT SYSTEM PERMEASE PROTEIN LIVH"/>
    <property type="match status" value="1"/>
</dbReference>
<feature type="transmembrane region" description="Helical" evidence="9">
    <location>
        <begin position="442"/>
        <end position="463"/>
    </location>
</feature>
<feature type="transmembrane region" description="Helical" evidence="9">
    <location>
        <begin position="392"/>
        <end position="409"/>
    </location>
</feature>
<gene>
    <name evidence="11" type="ORF">SAMN04487859_14016</name>
</gene>
<evidence type="ECO:0000256" key="8">
    <source>
        <dbReference type="ARBA" id="ARBA00037998"/>
    </source>
</evidence>
<keyword evidence="3" id="KW-1003">Cell membrane</keyword>
<organism evidence="11 12">
    <name type="scientific">Roseovarius lutimaris</name>
    <dbReference type="NCBI Taxonomy" id="1005928"/>
    <lineage>
        <taxon>Bacteria</taxon>
        <taxon>Pseudomonadati</taxon>
        <taxon>Pseudomonadota</taxon>
        <taxon>Alphaproteobacteria</taxon>
        <taxon>Rhodobacterales</taxon>
        <taxon>Roseobacteraceae</taxon>
        <taxon>Roseovarius</taxon>
    </lineage>
</organism>
<dbReference type="Proteomes" id="UP000198599">
    <property type="component" value="Unassembled WGS sequence"/>
</dbReference>
<accession>A0A1I5GVI0</accession>
<evidence type="ECO:0000313" key="11">
    <source>
        <dbReference type="EMBL" id="SFO39890.1"/>
    </source>
</evidence>
<comment type="subcellular location">
    <subcellularLocation>
        <location evidence="1">Cell membrane</location>
        <topology evidence="1">Multi-pass membrane protein</topology>
    </subcellularLocation>
</comment>
<evidence type="ECO:0000256" key="2">
    <source>
        <dbReference type="ARBA" id="ARBA00022448"/>
    </source>
</evidence>
<feature type="transmembrane region" description="Helical" evidence="9">
    <location>
        <begin position="308"/>
        <end position="332"/>
    </location>
</feature>
<dbReference type="NCBIfam" id="TIGR03409">
    <property type="entry name" value="urea_trans_UrtB"/>
    <property type="match status" value="1"/>
</dbReference>
<name>A0A1I5GVI0_9RHOB</name>
<dbReference type="AlphaFoldDB" id="A0A1I5GVI0"/>
<evidence type="ECO:0000256" key="5">
    <source>
        <dbReference type="ARBA" id="ARBA00022970"/>
    </source>
</evidence>
<evidence type="ECO:0000256" key="9">
    <source>
        <dbReference type="SAM" id="Phobius"/>
    </source>
</evidence>
<keyword evidence="12" id="KW-1185">Reference proteome</keyword>
<keyword evidence="2" id="KW-0813">Transport</keyword>
<dbReference type="GO" id="GO:0005886">
    <property type="term" value="C:plasma membrane"/>
    <property type="evidence" value="ECO:0007669"/>
    <property type="project" value="UniProtKB-SubCell"/>
</dbReference>
<dbReference type="InterPro" id="IPR001851">
    <property type="entry name" value="ABC_transp_permease"/>
</dbReference>